<dbReference type="Proteomes" id="UP000275267">
    <property type="component" value="Unassembled WGS sequence"/>
</dbReference>
<keyword evidence="3" id="KW-1185">Reference proteome</keyword>
<dbReference type="PANTHER" id="PTHR34145">
    <property type="entry name" value="OS02G0105600 PROTEIN"/>
    <property type="match status" value="1"/>
</dbReference>
<dbReference type="STRING" id="4540.A0A3L6RKX0"/>
<name>A0A3L6RKX0_PANMI</name>
<dbReference type="Gene3D" id="3.80.10.10">
    <property type="entry name" value="Ribonuclease Inhibitor"/>
    <property type="match status" value="1"/>
</dbReference>
<dbReference type="SUPFAM" id="SSF52047">
    <property type="entry name" value="RNI-like"/>
    <property type="match status" value="1"/>
</dbReference>
<dbReference type="Pfam" id="PF23622">
    <property type="entry name" value="LRR_At1g61320_AtMIF1"/>
    <property type="match status" value="1"/>
</dbReference>
<evidence type="ECO:0000259" key="1">
    <source>
        <dbReference type="Pfam" id="PF23622"/>
    </source>
</evidence>
<dbReference type="InterPro" id="IPR055357">
    <property type="entry name" value="LRR_At1g61320_AtMIF1"/>
</dbReference>
<dbReference type="InterPro" id="IPR032675">
    <property type="entry name" value="LRR_dom_sf"/>
</dbReference>
<dbReference type="OrthoDB" id="682492at2759"/>
<sequence length="319" mass="35796">MPLRDAARAACLSRAFLHSWRCRPNLTLNRDVILSKEHAHGVDIRRIIDRILTNHSGTGLKVFKLCLYDDVANHCLDSWLQVAVTPTIEELTVVLCRSTFDRKYSFPCSVLSNGTGNSIRHLELDHCAFHPTAESGTFRNLASLNLRSVHITGDELECFLSNSLALERLDLGDCNKIVSLKIPCLLQNFTWLSAIGCWRLRVIESKAPNLSRLSFNGNVKLSLREPLKMKSISMHRSEVVCYARADLPSIMPNLEYLDICSADEVVNTPMSPTKFLHLKHLAVSFVSGSFSPSYDYLSLVSFLDASPSLETLVLMVFEQ</sequence>
<comment type="caution">
    <text evidence="2">The sequence shown here is derived from an EMBL/GenBank/DDBJ whole genome shotgun (WGS) entry which is preliminary data.</text>
</comment>
<feature type="domain" description="At1g61320/AtMIF1 LRR" evidence="1">
    <location>
        <begin position="51"/>
        <end position="318"/>
    </location>
</feature>
<reference evidence="3" key="1">
    <citation type="journal article" date="2019" name="Nat. Commun.">
        <title>The genome of broomcorn millet.</title>
        <authorList>
            <person name="Zou C."/>
            <person name="Miki D."/>
            <person name="Li D."/>
            <person name="Tang Q."/>
            <person name="Xiao L."/>
            <person name="Rajput S."/>
            <person name="Deng P."/>
            <person name="Jia W."/>
            <person name="Huang R."/>
            <person name="Zhang M."/>
            <person name="Sun Y."/>
            <person name="Hu J."/>
            <person name="Fu X."/>
            <person name="Schnable P.S."/>
            <person name="Li F."/>
            <person name="Zhang H."/>
            <person name="Feng B."/>
            <person name="Zhu X."/>
            <person name="Liu R."/>
            <person name="Schnable J.C."/>
            <person name="Zhu J.-K."/>
            <person name="Zhang H."/>
        </authorList>
    </citation>
    <scope>NUCLEOTIDE SEQUENCE [LARGE SCALE GENOMIC DNA]</scope>
</reference>
<gene>
    <name evidence="2" type="ORF">C2845_PM13G01020</name>
</gene>
<proteinExistence type="predicted"/>
<protein>
    <recommendedName>
        <fullName evidence="1">At1g61320/AtMIF1 LRR domain-containing protein</fullName>
    </recommendedName>
</protein>
<dbReference type="AlphaFoldDB" id="A0A3L6RKX0"/>
<accession>A0A3L6RKX0</accession>
<dbReference type="EMBL" id="PQIB02000008">
    <property type="protein sequence ID" value="RLN05087.1"/>
    <property type="molecule type" value="Genomic_DNA"/>
</dbReference>
<evidence type="ECO:0000313" key="3">
    <source>
        <dbReference type="Proteomes" id="UP000275267"/>
    </source>
</evidence>
<evidence type="ECO:0000313" key="2">
    <source>
        <dbReference type="EMBL" id="RLN05087.1"/>
    </source>
</evidence>
<dbReference type="InterPro" id="IPR053772">
    <property type="entry name" value="At1g61320/At1g61330-like"/>
</dbReference>
<organism evidence="2 3">
    <name type="scientific">Panicum miliaceum</name>
    <name type="common">Proso millet</name>
    <name type="synonym">Broomcorn millet</name>
    <dbReference type="NCBI Taxonomy" id="4540"/>
    <lineage>
        <taxon>Eukaryota</taxon>
        <taxon>Viridiplantae</taxon>
        <taxon>Streptophyta</taxon>
        <taxon>Embryophyta</taxon>
        <taxon>Tracheophyta</taxon>
        <taxon>Spermatophyta</taxon>
        <taxon>Magnoliopsida</taxon>
        <taxon>Liliopsida</taxon>
        <taxon>Poales</taxon>
        <taxon>Poaceae</taxon>
        <taxon>PACMAD clade</taxon>
        <taxon>Panicoideae</taxon>
        <taxon>Panicodae</taxon>
        <taxon>Paniceae</taxon>
        <taxon>Panicinae</taxon>
        <taxon>Panicum</taxon>
        <taxon>Panicum sect. Panicum</taxon>
    </lineage>
</organism>
<dbReference type="PANTHER" id="PTHR34145:SF49">
    <property type="entry name" value="FBD DOMAIN-CONTAINING PROTEIN"/>
    <property type="match status" value="1"/>
</dbReference>